<dbReference type="Gene3D" id="1.10.3210.10">
    <property type="entry name" value="Hypothetical protein af1432"/>
    <property type="match status" value="1"/>
</dbReference>
<dbReference type="SUPFAM" id="SSF109604">
    <property type="entry name" value="HD-domain/PDEase-like"/>
    <property type="match status" value="1"/>
</dbReference>
<dbReference type="AlphaFoldDB" id="A0A6J6H6T0"/>
<dbReference type="EMBL" id="CAEZUR010000036">
    <property type="protein sequence ID" value="CAB4607025.1"/>
    <property type="molecule type" value="Genomic_DNA"/>
</dbReference>
<protein>
    <submittedName>
        <fullName evidence="1">Unannotated protein</fullName>
    </submittedName>
</protein>
<reference evidence="1" key="1">
    <citation type="submission" date="2020-05" db="EMBL/GenBank/DDBJ databases">
        <authorList>
            <person name="Chiriac C."/>
            <person name="Salcher M."/>
            <person name="Ghai R."/>
            <person name="Kavagutti S V."/>
        </authorList>
    </citation>
    <scope>NUCLEOTIDE SEQUENCE</scope>
</reference>
<name>A0A6J6H6T0_9ZZZZ</name>
<dbReference type="InterPro" id="IPR003607">
    <property type="entry name" value="HD/PDEase_dom"/>
</dbReference>
<gene>
    <name evidence="1" type="ORF">UFOPK1843_00576</name>
</gene>
<evidence type="ECO:0000313" key="1">
    <source>
        <dbReference type="EMBL" id="CAB4607025.1"/>
    </source>
</evidence>
<organism evidence="1">
    <name type="scientific">freshwater metagenome</name>
    <dbReference type="NCBI Taxonomy" id="449393"/>
    <lineage>
        <taxon>unclassified sequences</taxon>
        <taxon>metagenomes</taxon>
        <taxon>ecological metagenomes</taxon>
    </lineage>
</organism>
<dbReference type="CDD" id="cd00077">
    <property type="entry name" value="HDc"/>
    <property type="match status" value="1"/>
</dbReference>
<accession>A0A6J6H6T0</accession>
<proteinExistence type="predicted"/>
<sequence length="421" mass="48180">MKIEKTIYAWPKNIQGEEIQTLLQFIDINDALHFELIWTGDEWIDCPGELFEQALIRGMSGAENWTTAPKESFVDLFFPGALEPRFNAEQQKEIKKFLKLDIEDRVLEIATHIHAEQLDLANRPLINHVLRTMENATMMPSVEQMPVEDKIKLYLGAVLHKTLDHPGSSLWPKVLPSDLAEWGIPRDVLAIVECLTKDYSLIKYLGQERDQVSYLTSVAANPLARLVKIAQVADEDANRQRILWMRRIGVSPQAGSDDSVDTTIAMNLSEEELDFFMERATSPIDPIMVEELLNDFQPKFEQLLASFSKGDPDEVAAEIERLYRAYVMFGGFSGSHVNLDFRDTFNEFLLASSRYLESTGGMYVLQKILEDFPDGYPSFAKTLTEQQADPKWQLGRIKILHFGPKHPIDPVRREEFFPEID</sequence>